<gene>
    <name evidence="5" type="ORF">CPB84DRAFT_1786359</name>
</gene>
<proteinExistence type="inferred from homology"/>
<dbReference type="GO" id="GO:0005525">
    <property type="term" value="F:GTP binding"/>
    <property type="evidence" value="ECO:0007669"/>
    <property type="project" value="UniProtKB-KW"/>
</dbReference>
<dbReference type="SMART" id="SM00175">
    <property type="entry name" value="RAB"/>
    <property type="match status" value="1"/>
</dbReference>
<dbReference type="Gene3D" id="3.40.50.300">
    <property type="entry name" value="P-loop containing nucleotide triphosphate hydrolases"/>
    <property type="match status" value="1"/>
</dbReference>
<dbReference type="FunFam" id="3.40.50.300:FF:001179">
    <property type="entry name" value="Rho family GTPase"/>
    <property type="match status" value="1"/>
</dbReference>
<keyword evidence="4" id="KW-0342">GTP-binding</keyword>
<dbReference type="InterPro" id="IPR027417">
    <property type="entry name" value="P-loop_NTPase"/>
</dbReference>
<comment type="caution">
    <text evidence="5">The sequence shown here is derived from an EMBL/GenBank/DDBJ whole genome shotgun (WGS) entry which is preliminary data.</text>
</comment>
<dbReference type="PROSITE" id="PS51421">
    <property type="entry name" value="RAS"/>
    <property type="match status" value="1"/>
</dbReference>
<dbReference type="NCBIfam" id="TIGR00231">
    <property type="entry name" value="small_GTP"/>
    <property type="match status" value="1"/>
</dbReference>
<dbReference type="Proteomes" id="UP000724874">
    <property type="component" value="Unassembled WGS sequence"/>
</dbReference>
<dbReference type="SMART" id="SM00174">
    <property type="entry name" value="RHO"/>
    <property type="match status" value="1"/>
</dbReference>
<sequence>MHVLRSSKIVKLVVVGDTGVGKTCLFTSYTTTAVFPLHYVPSIFDGYAAHHTVDGETVLLGLFDTTGQSDYDRLRPLSYPQTDIFLLCFSLVDPDSYENVRTKWHPELIHYGPTSARIVLVGMKLDLWADPQVVDMLANRHSLPITYSQGAAMARGIGADKYCECSSFTRQGVINIFEEAMRAAICPSSPSKVPKSSCIIV</sequence>
<keyword evidence="3" id="KW-0547">Nucleotide-binding</keyword>
<comment type="similarity">
    <text evidence="1">Belongs to the small GTPase superfamily. Rho family.</text>
</comment>
<dbReference type="AlphaFoldDB" id="A0A9P5TKR1"/>
<dbReference type="SMART" id="SM00173">
    <property type="entry name" value="RAS"/>
    <property type="match status" value="1"/>
</dbReference>
<evidence type="ECO:0000313" key="6">
    <source>
        <dbReference type="Proteomes" id="UP000724874"/>
    </source>
</evidence>
<dbReference type="PROSITE" id="PS51419">
    <property type="entry name" value="RAB"/>
    <property type="match status" value="1"/>
</dbReference>
<dbReference type="PRINTS" id="PR00449">
    <property type="entry name" value="RASTRNSFRMNG"/>
</dbReference>
<dbReference type="EMBL" id="JADNYJ010000086">
    <property type="protein sequence ID" value="KAF8888162.1"/>
    <property type="molecule type" value="Genomic_DNA"/>
</dbReference>
<dbReference type="InterPro" id="IPR003578">
    <property type="entry name" value="Small_GTPase_Rho"/>
</dbReference>
<evidence type="ECO:0000256" key="1">
    <source>
        <dbReference type="ARBA" id="ARBA00010142"/>
    </source>
</evidence>
<accession>A0A9P5TKR1</accession>
<dbReference type="CDD" id="cd00157">
    <property type="entry name" value="Rho"/>
    <property type="match status" value="1"/>
</dbReference>
<evidence type="ECO:0000313" key="5">
    <source>
        <dbReference type="EMBL" id="KAF8888162.1"/>
    </source>
</evidence>
<dbReference type="InterPro" id="IPR001806">
    <property type="entry name" value="Small_GTPase"/>
</dbReference>
<dbReference type="SUPFAM" id="SSF52540">
    <property type="entry name" value="P-loop containing nucleoside triphosphate hydrolases"/>
    <property type="match status" value="1"/>
</dbReference>
<evidence type="ECO:0000256" key="3">
    <source>
        <dbReference type="ARBA" id="ARBA00022741"/>
    </source>
</evidence>
<organism evidence="5 6">
    <name type="scientific">Gymnopilus junonius</name>
    <name type="common">Spectacular rustgill mushroom</name>
    <name type="synonym">Gymnopilus spectabilis subsp. junonius</name>
    <dbReference type="NCBI Taxonomy" id="109634"/>
    <lineage>
        <taxon>Eukaryota</taxon>
        <taxon>Fungi</taxon>
        <taxon>Dikarya</taxon>
        <taxon>Basidiomycota</taxon>
        <taxon>Agaricomycotina</taxon>
        <taxon>Agaricomycetes</taxon>
        <taxon>Agaricomycetidae</taxon>
        <taxon>Agaricales</taxon>
        <taxon>Agaricineae</taxon>
        <taxon>Hymenogastraceae</taxon>
        <taxon>Gymnopilus</taxon>
    </lineage>
</organism>
<reference evidence="5" key="1">
    <citation type="submission" date="2020-11" db="EMBL/GenBank/DDBJ databases">
        <authorList>
            <consortium name="DOE Joint Genome Institute"/>
            <person name="Ahrendt S."/>
            <person name="Riley R."/>
            <person name="Andreopoulos W."/>
            <person name="LaButti K."/>
            <person name="Pangilinan J."/>
            <person name="Ruiz-duenas F.J."/>
            <person name="Barrasa J.M."/>
            <person name="Sanchez-Garcia M."/>
            <person name="Camarero S."/>
            <person name="Miyauchi S."/>
            <person name="Serrano A."/>
            <person name="Linde D."/>
            <person name="Babiker R."/>
            <person name="Drula E."/>
            <person name="Ayuso-Fernandez I."/>
            <person name="Pacheco R."/>
            <person name="Padilla G."/>
            <person name="Ferreira P."/>
            <person name="Barriuso J."/>
            <person name="Kellner H."/>
            <person name="Castanera R."/>
            <person name="Alfaro M."/>
            <person name="Ramirez L."/>
            <person name="Pisabarro A.G."/>
            <person name="Kuo A."/>
            <person name="Tritt A."/>
            <person name="Lipzen A."/>
            <person name="He G."/>
            <person name="Yan M."/>
            <person name="Ng V."/>
            <person name="Cullen D."/>
            <person name="Martin F."/>
            <person name="Rosso M.-N."/>
            <person name="Henrissat B."/>
            <person name="Hibbett D."/>
            <person name="Martinez A.T."/>
            <person name="Grigoriev I.V."/>
        </authorList>
    </citation>
    <scope>NUCLEOTIDE SEQUENCE</scope>
    <source>
        <strain evidence="5">AH 44721</strain>
    </source>
</reference>
<keyword evidence="2" id="KW-0488">Methylation</keyword>
<keyword evidence="5" id="KW-0378">Hydrolase</keyword>
<evidence type="ECO:0000256" key="4">
    <source>
        <dbReference type="ARBA" id="ARBA00023134"/>
    </source>
</evidence>
<dbReference type="PANTHER" id="PTHR24072">
    <property type="entry name" value="RHO FAMILY GTPASE"/>
    <property type="match status" value="1"/>
</dbReference>
<dbReference type="PROSITE" id="PS51420">
    <property type="entry name" value="RHO"/>
    <property type="match status" value="1"/>
</dbReference>
<dbReference type="GO" id="GO:0003924">
    <property type="term" value="F:GTPase activity"/>
    <property type="evidence" value="ECO:0007669"/>
    <property type="project" value="InterPro"/>
</dbReference>
<dbReference type="OrthoDB" id="8830751at2759"/>
<dbReference type="GO" id="GO:0007264">
    <property type="term" value="P:small GTPase-mediated signal transduction"/>
    <property type="evidence" value="ECO:0007669"/>
    <property type="project" value="InterPro"/>
</dbReference>
<keyword evidence="6" id="KW-1185">Reference proteome</keyword>
<protein>
    <submittedName>
        <fullName evidence="5">P-loop containing nucleoside triphosphate hydrolase protein</fullName>
    </submittedName>
</protein>
<dbReference type="InterPro" id="IPR005225">
    <property type="entry name" value="Small_GTP-bd"/>
</dbReference>
<name>A0A9P5TKR1_GYMJU</name>
<evidence type="ECO:0000256" key="2">
    <source>
        <dbReference type="ARBA" id="ARBA00022481"/>
    </source>
</evidence>
<dbReference type="Pfam" id="PF00071">
    <property type="entry name" value="Ras"/>
    <property type="match status" value="1"/>
</dbReference>